<dbReference type="InterPro" id="IPR019646">
    <property type="entry name" value="Aminoglyc_AdlTrfase"/>
</dbReference>
<accession>A0A0G0QIV7</accession>
<gene>
    <name evidence="1" type="ORF">UT39_C0020G0013</name>
</gene>
<dbReference type="Proteomes" id="UP000034246">
    <property type="component" value="Unassembled WGS sequence"/>
</dbReference>
<sequence>MEVGEGVEVQKMPSKEELTSSLNEIFKATSDAALIGGVGCDILLHGDIIGPHKDIDMVADVNKSQGILTALQELGYKGGIEKTNVEKIKLFNGNVEVGIGLLQSDRTGGVQTTYEGSEVHFDKSILGEDKNVGGVKIKVASPLGIIQTLNLPSALGGIPSEKHVSARVAIGNKYFPGETTDGGVFIPEVVRNNEE</sequence>
<proteinExistence type="predicted"/>
<protein>
    <submittedName>
        <fullName evidence="1">Uncharacterized protein</fullName>
    </submittedName>
</protein>
<dbReference type="AlphaFoldDB" id="A0A0G0QIV7"/>
<organism evidence="1 2">
    <name type="scientific">Candidatus Woesebacteria bacterium GW2011_GWA1_39_21</name>
    <dbReference type="NCBI Taxonomy" id="1618550"/>
    <lineage>
        <taxon>Bacteria</taxon>
        <taxon>Candidatus Woeseibacteriota</taxon>
    </lineage>
</organism>
<reference evidence="1 2" key="1">
    <citation type="journal article" date="2015" name="Nature">
        <title>rRNA introns, odd ribosomes, and small enigmatic genomes across a large radiation of phyla.</title>
        <authorList>
            <person name="Brown C.T."/>
            <person name="Hug L.A."/>
            <person name="Thomas B.C."/>
            <person name="Sharon I."/>
            <person name="Castelle C.J."/>
            <person name="Singh A."/>
            <person name="Wilkins M.J."/>
            <person name="Williams K.H."/>
            <person name="Banfield J.F."/>
        </authorList>
    </citation>
    <scope>NUCLEOTIDE SEQUENCE [LARGE SCALE GENOMIC DNA]</scope>
</reference>
<dbReference type="EMBL" id="LBWP01000020">
    <property type="protein sequence ID" value="KKR10365.1"/>
    <property type="molecule type" value="Genomic_DNA"/>
</dbReference>
<evidence type="ECO:0000313" key="2">
    <source>
        <dbReference type="Proteomes" id="UP000034246"/>
    </source>
</evidence>
<name>A0A0G0QIV7_9BACT</name>
<dbReference type="Gene3D" id="3.30.460.40">
    <property type="match status" value="1"/>
</dbReference>
<comment type="caution">
    <text evidence="1">The sequence shown here is derived from an EMBL/GenBank/DDBJ whole genome shotgun (WGS) entry which is preliminary data.</text>
</comment>
<evidence type="ECO:0000313" key="1">
    <source>
        <dbReference type="EMBL" id="KKR10365.1"/>
    </source>
</evidence>
<dbReference type="Pfam" id="PF10706">
    <property type="entry name" value="Aminoglyc_resit"/>
    <property type="match status" value="1"/>
</dbReference>